<evidence type="ECO:0000256" key="1">
    <source>
        <dbReference type="ARBA" id="ARBA00004443"/>
    </source>
</evidence>
<dbReference type="GO" id="GO:0046872">
    <property type="term" value="F:metal ion binding"/>
    <property type="evidence" value="ECO:0007669"/>
    <property type="project" value="InterPro"/>
</dbReference>
<dbReference type="AlphaFoldDB" id="A0A0C2TBZ2"/>
<proteinExistence type="inferred from homology"/>
<evidence type="ECO:0000256" key="4">
    <source>
        <dbReference type="ARBA" id="ARBA00022792"/>
    </source>
</evidence>
<dbReference type="Proteomes" id="UP000054549">
    <property type="component" value="Unassembled WGS sequence"/>
</dbReference>
<evidence type="ECO:0000256" key="7">
    <source>
        <dbReference type="ARBA" id="ARBA00023128"/>
    </source>
</evidence>
<dbReference type="FunCoup" id="A0A0C2TBZ2">
    <property type="interactions" value="225"/>
</dbReference>
<evidence type="ECO:0000256" key="8">
    <source>
        <dbReference type="ARBA" id="ARBA00023136"/>
    </source>
</evidence>
<dbReference type="OrthoDB" id="6369905at2759"/>
<dbReference type="InterPro" id="IPR050361">
    <property type="entry name" value="MPP/UQCRC_Complex"/>
</dbReference>
<keyword evidence="5" id="KW-0809">Transit peptide</keyword>
<evidence type="ECO:0000256" key="3">
    <source>
        <dbReference type="ARBA" id="ARBA00022660"/>
    </source>
</evidence>
<keyword evidence="3" id="KW-0679">Respiratory chain</keyword>
<dbReference type="PANTHER" id="PTHR11851:SF209">
    <property type="entry name" value="CYTOCHROME B-C1 COMPLEX SUBUNIT 2, MITOCHONDRIAL"/>
    <property type="match status" value="1"/>
</dbReference>
<evidence type="ECO:0000256" key="6">
    <source>
        <dbReference type="ARBA" id="ARBA00022982"/>
    </source>
</evidence>
<dbReference type="STRING" id="946122.A0A0C2TBZ2"/>
<keyword evidence="13" id="KW-1185">Reference proteome</keyword>
<dbReference type="FunFam" id="3.30.830.10:FF:000021">
    <property type="entry name" value="Cytochrome b-c1 complex subunit 2"/>
    <property type="match status" value="1"/>
</dbReference>
<comment type="subcellular location">
    <subcellularLocation>
        <location evidence="1">Mitochondrion inner membrane</location>
        <topology evidence="1">Peripheral membrane protein</topology>
        <orientation evidence="1">Matrix side</orientation>
    </subcellularLocation>
</comment>
<comment type="similarity">
    <text evidence="9">Belongs to the peptidase M16 family. UQCRC2/QCR2 subfamily.</text>
</comment>
<keyword evidence="8" id="KW-0472">Membrane</keyword>
<keyword evidence="6" id="KW-0249">Electron transport</keyword>
<organism evidence="12 13">
    <name type="scientific">Amanita muscaria (strain Koide BX008)</name>
    <dbReference type="NCBI Taxonomy" id="946122"/>
    <lineage>
        <taxon>Eukaryota</taxon>
        <taxon>Fungi</taxon>
        <taxon>Dikarya</taxon>
        <taxon>Basidiomycota</taxon>
        <taxon>Agaricomycotina</taxon>
        <taxon>Agaricomycetes</taxon>
        <taxon>Agaricomycetidae</taxon>
        <taxon>Agaricales</taxon>
        <taxon>Pluteineae</taxon>
        <taxon>Amanitaceae</taxon>
        <taxon>Amanita</taxon>
    </lineage>
</organism>
<keyword evidence="2" id="KW-0813">Transport</keyword>
<feature type="domain" description="Peptidase M16 N-terminal" evidence="11">
    <location>
        <begin position="29"/>
        <end position="173"/>
    </location>
</feature>
<dbReference type="InParanoid" id="A0A0C2TBZ2"/>
<name>A0A0C2TBZ2_AMAMK</name>
<dbReference type="Pfam" id="PF00675">
    <property type="entry name" value="Peptidase_M16"/>
    <property type="match status" value="1"/>
</dbReference>
<dbReference type="Gene3D" id="3.30.830.10">
    <property type="entry name" value="Metalloenzyme, LuxS/M16 peptidase-like"/>
    <property type="match status" value="2"/>
</dbReference>
<dbReference type="InterPro" id="IPR011249">
    <property type="entry name" value="Metalloenz_LuxS/M16"/>
</dbReference>
<dbReference type="InterPro" id="IPR011765">
    <property type="entry name" value="Pept_M16_N"/>
</dbReference>
<sequence>MLTARASAARNVQRIARNYATVVDSAGVRVASIDHGQPTSTVTVFVKAGSRFQPAAGVAHALKNFAFKSTAKRSALGTVRESELYGGQLSATLGREYLALTAEFLRGDEDVFVDILGSFIKSAKFTRHEYEEYVQPIISQEVEAAASDPTTRAIEIAHSLAFRSGLGSPLLAPAHHSITAEHVKSFAETAFTKGSVAVLGAGIESSILAKLTEKSFALKSSSVLTSAASKYYGGESRAENFTGPQTLFVGFGATGAHSPDIATLAAHLSPTPSIKWSKGLSAIGTSIPQDSSVQAVYLPYSDASLVGLLIQGATTAAVKEAGKAAVQALQGAASGIKEEDFKRAVAKAKFNAAQAIDTEYGIITALGTQIFGGPETSLEATLASLNSITASSVSKAASTLLKGKPTFVAVGAIDSLPYADELGL</sequence>
<dbReference type="FunFam" id="3.30.830.10:FF:000039">
    <property type="entry name" value="Ubiquinol-cytochrome c reductase core subunit 2"/>
    <property type="match status" value="1"/>
</dbReference>
<protein>
    <recommendedName>
        <fullName evidence="10">Cytochrome b-c1 complex subunit 2, mitochondrial</fullName>
    </recommendedName>
</protein>
<evidence type="ECO:0000256" key="9">
    <source>
        <dbReference type="ARBA" id="ARBA00038146"/>
    </source>
</evidence>
<keyword evidence="4" id="KW-0999">Mitochondrion inner membrane</keyword>
<dbReference type="PANTHER" id="PTHR11851">
    <property type="entry name" value="METALLOPROTEASE"/>
    <property type="match status" value="1"/>
</dbReference>
<accession>A0A0C2TBZ2</accession>
<dbReference type="SUPFAM" id="SSF63411">
    <property type="entry name" value="LuxS/MPP-like metallohydrolase"/>
    <property type="match status" value="2"/>
</dbReference>
<evidence type="ECO:0000313" key="12">
    <source>
        <dbReference type="EMBL" id="KIL64319.1"/>
    </source>
</evidence>
<dbReference type="HOGENOM" id="CLU_009902_0_1_1"/>
<evidence type="ECO:0000313" key="13">
    <source>
        <dbReference type="Proteomes" id="UP000054549"/>
    </source>
</evidence>
<evidence type="ECO:0000259" key="11">
    <source>
        <dbReference type="Pfam" id="PF00675"/>
    </source>
</evidence>
<dbReference type="GO" id="GO:0005743">
    <property type="term" value="C:mitochondrial inner membrane"/>
    <property type="evidence" value="ECO:0007669"/>
    <property type="project" value="UniProtKB-SubCell"/>
</dbReference>
<keyword evidence="7" id="KW-0496">Mitochondrion</keyword>
<evidence type="ECO:0000256" key="2">
    <source>
        <dbReference type="ARBA" id="ARBA00022448"/>
    </source>
</evidence>
<dbReference type="EMBL" id="KN818250">
    <property type="protein sequence ID" value="KIL64319.1"/>
    <property type="molecule type" value="Genomic_DNA"/>
</dbReference>
<reference evidence="12 13" key="1">
    <citation type="submission" date="2014-04" db="EMBL/GenBank/DDBJ databases">
        <title>Evolutionary Origins and Diversification of the Mycorrhizal Mutualists.</title>
        <authorList>
            <consortium name="DOE Joint Genome Institute"/>
            <consortium name="Mycorrhizal Genomics Consortium"/>
            <person name="Kohler A."/>
            <person name="Kuo A."/>
            <person name="Nagy L.G."/>
            <person name="Floudas D."/>
            <person name="Copeland A."/>
            <person name="Barry K.W."/>
            <person name="Cichocki N."/>
            <person name="Veneault-Fourrey C."/>
            <person name="LaButti K."/>
            <person name="Lindquist E.A."/>
            <person name="Lipzen A."/>
            <person name="Lundell T."/>
            <person name="Morin E."/>
            <person name="Murat C."/>
            <person name="Riley R."/>
            <person name="Ohm R."/>
            <person name="Sun H."/>
            <person name="Tunlid A."/>
            <person name="Henrissat B."/>
            <person name="Grigoriev I.V."/>
            <person name="Hibbett D.S."/>
            <person name="Martin F."/>
        </authorList>
    </citation>
    <scope>NUCLEOTIDE SEQUENCE [LARGE SCALE GENOMIC DNA]</scope>
    <source>
        <strain evidence="12 13">Koide BX008</strain>
    </source>
</reference>
<evidence type="ECO:0000256" key="5">
    <source>
        <dbReference type="ARBA" id="ARBA00022946"/>
    </source>
</evidence>
<evidence type="ECO:0000256" key="10">
    <source>
        <dbReference type="ARBA" id="ARBA00040751"/>
    </source>
</evidence>
<gene>
    <name evidence="12" type="ORF">M378DRAFT_126727</name>
</gene>